<dbReference type="Gene3D" id="1.25.40.10">
    <property type="entry name" value="Tetratricopeptide repeat domain"/>
    <property type="match status" value="1"/>
</dbReference>
<comment type="caution">
    <text evidence="3">The sequence shown here is derived from an EMBL/GenBank/DDBJ whole genome shotgun (WGS) entry which is preliminary data.</text>
</comment>
<evidence type="ECO:0000259" key="2">
    <source>
        <dbReference type="Pfam" id="PF12770"/>
    </source>
</evidence>
<dbReference type="InterPro" id="IPR024983">
    <property type="entry name" value="CHAT_dom"/>
</dbReference>
<dbReference type="SUPFAM" id="SSF48452">
    <property type="entry name" value="TPR-like"/>
    <property type="match status" value="1"/>
</dbReference>
<dbReference type="PROSITE" id="PS50005">
    <property type="entry name" value="TPR"/>
    <property type="match status" value="1"/>
</dbReference>
<evidence type="ECO:0000313" key="3">
    <source>
        <dbReference type="EMBL" id="CAH3023295.1"/>
    </source>
</evidence>
<feature type="domain" description="CHAT" evidence="2">
    <location>
        <begin position="396"/>
        <end position="667"/>
    </location>
</feature>
<keyword evidence="1" id="KW-0802">TPR repeat</keyword>
<proteinExistence type="predicted"/>
<feature type="repeat" description="TPR" evidence="1">
    <location>
        <begin position="12"/>
        <end position="45"/>
    </location>
</feature>
<name>A0ABN8M411_9CNID</name>
<dbReference type="Proteomes" id="UP001159427">
    <property type="component" value="Unassembled WGS sequence"/>
</dbReference>
<dbReference type="SMART" id="SM00028">
    <property type="entry name" value="TPR"/>
    <property type="match status" value="3"/>
</dbReference>
<dbReference type="EMBL" id="CALNXI010000254">
    <property type="protein sequence ID" value="CAH3023295.1"/>
    <property type="molecule type" value="Genomic_DNA"/>
</dbReference>
<dbReference type="PANTHER" id="PTHR10098">
    <property type="entry name" value="RAPSYN-RELATED"/>
    <property type="match status" value="1"/>
</dbReference>
<dbReference type="Pfam" id="PF13424">
    <property type="entry name" value="TPR_12"/>
    <property type="match status" value="1"/>
</dbReference>
<protein>
    <recommendedName>
        <fullName evidence="2">CHAT domain-containing protein</fullName>
    </recommendedName>
</protein>
<organism evidence="3 4">
    <name type="scientific">Porites evermanni</name>
    <dbReference type="NCBI Taxonomy" id="104178"/>
    <lineage>
        <taxon>Eukaryota</taxon>
        <taxon>Metazoa</taxon>
        <taxon>Cnidaria</taxon>
        <taxon>Anthozoa</taxon>
        <taxon>Hexacorallia</taxon>
        <taxon>Scleractinia</taxon>
        <taxon>Fungiina</taxon>
        <taxon>Poritidae</taxon>
        <taxon>Porites</taxon>
    </lineage>
</organism>
<evidence type="ECO:0000313" key="4">
    <source>
        <dbReference type="Proteomes" id="UP001159427"/>
    </source>
</evidence>
<keyword evidence="4" id="KW-1185">Reference proteome</keyword>
<dbReference type="InterPro" id="IPR011990">
    <property type="entry name" value="TPR-like_helical_dom_sf"/>
</dbReference>
<gene>
    <name evidence="3" type="ORF">PEVE_00018771</name>
</gene>
<accession>A0ABN8M411</accession>
<reference evidence="3 4" key="1">
    <citation type="submission" date="2022-05" db="EMBL/GenBank/DDBJ databases">
        <authorList>
            <consortium name="Genoscope - CEA"/>
            <person name="William W."/>
        </authorList>
    </citation>
    <scope>NUCLEOTIDE SEQUENCE [LARGE SCALE GENOMIC DNA]</scope>
</reference>
<evidence type="ECO:0000256" key="1">
    <source>
        <dbReference type="PROSITE-ProRule" id="PRU00339"/>
    </source>
</evidence>
<dbReference type="Pfam" id="PF12770">
    <property type="entry name" value="CHAT"/>
    <property type="match status" value="1"/>
</dbReference>
<dbReference type="PANTHER" id="PTHR10098:SF108">
    <property type="entry name" value="TETRATRICOPEPTIDE REPEAT PROTEIN 28"/>
    <property type="match status" value="1"/>
</dbReference>
<sequence length="677" mass="76190">MEDKCGVKKIELSCYQKLGEVSEFLGEYVKAKEYYIKALAIAEENGDGEAEAACCERLERLFQVLGEYSKAKEYNEKALAIAEENGDKGTQAARHGCLENEFQSVGKEDDQTDKEDCKILPATAEKLGDRKTEPSSDDKLGNLFESLGKAIKANNCKDIEEGRGYSLLGACFAVLGDSAMSKQYFDEALRLNFFASIDKSARIQNFLQDHDQFKVLFFEKFNKNYRHLSQLLCAFGNTHCEGLYMEEIGRARALADLMSSKYSVENEIPVNLKTWGDLEEIVKKERNCDCLYISYCGTFINLWVLKVSKPLFFRRININEYTSGKASSGRVDDLFSHEFYRQANCSTPEECEERPWFPSNVCSEQVCESSQGDSPAESRLMNEDCEEPPDILADNYKMIIDPVVHLLDKPEIIIVPDRLFFKLPFAALKDKRGKYLSESFRIRIVPSLTTLKLIQDSPADYHSQTGALIVGDPDVGLVFYRGERKRRWHLHSAREEAEMIGDLVGSQPLLGKQATKQAVIQNINSVSLIHFACHGDPEKGEIILAPSPLCCNRIPQEEDYLLTMAEISQVRVRAKLVVLSCCHSAKGTISSEGVVGIARAFLGSGARSVLVALWAIDDEATKQLMSRFYLHLVGGESASESLRQATKWMIENRFPVEQWAPFTLIGDDVTLDFHKLR</sequence>
<dbReference type="InterPro" id="IPR019734">
    <property type="entry name" value="TPR_rpt"/>
</dbReference>